<evidence type="ECO:0000313" key="2">
    <source>
        <dbReference type="Proteomes" id="UP000242818"/>
    </source>
</evidence>
<organism evidence="1 2">
    <name type="scientific">Chitinophaga costaii</name>
    <dbReference type="NCBI Taxonomy" id="1335309"/>
    <lineage>
        <taxon>Bacteria</taxon>
        <taxon>Pseudomonadati</taxon>
        <taxon>Bacteroidota</taxon>
        <taxon>Chitinophagia</taxon>
        <taxon>Chitinophagales</taxon>
        <taxon>Chitinophagaceae</taxon>
        <taxon>Chitinophaga</taxon>
    </lineage>
</organism>
<accession>A0A1C4CR79</accession>
<dbReference type="STRING" id="1335309.GA0116948_104254"/>
<reference evidence="1 2" key="1">
    <citation type="submission" date="2016-08" db="EMBL/GenBank/DDBJ databases">
        <authorList>
            <person name="Seilhamer J.J."/>
        </authorList>
    </citation>
    <scope>NUCLEOTIDE SEQUENCE [LARGE SCALE GENOMIC DNA]</scope>
    <source>
        <strain evidence="1 2">A37T2</strain>
    </source>
</reference>
<dbReference type="EMBL" id="FMAR01000004">
    <property type="protein sequence ID" value="SCC21588.1"/>
    <property type="molecule type" value="Genomic_DNA"/>
</dbReference>
<evidence type="ECO:0000313" key="1">
    <source>
        <dbReference type="EMBL" id="SCC21588.1"/>
    </source>
</evidence>
<keyword evidence="2" id="KW-1185">Reference proteome</keyword>
<name>A0A1C4CR79_9BACT</name>
<proteinExistence type="predicted"/>
<dbReference type="Proteomes" id="UP000242818">
    <property type="component" value="Unassembled WGS sequence"/>
</dbReference>
<gene>
    <name evidence="1" type="ORF">GA0116948_104254</name>
</gene>
<dbReference type="AlphaFoldDB" id="A0A1C4CR79"/>
<dbReference type="OrthoDB" id="676308at2"/>
<dbReference type="RefSeq" id="WP_089710967.1">
    <property type="nucleotide sequence ID" value="NZ_FMAR01000004.1"/>
</dbReference>
<sequence>MKKALLLLWIIFYLGTASGATVHLHYCMGKIIGWGLREARPSATCPSCGMHKKPGNNCCGDVPQCTSTEKQDLVVSATSLPFLPDQFSVILPFILYHFSPIALAFHGYSVKNIFVRPPGPEMPVFLKNCVFRI</sequence>
<dbReference type="Pfam" id="PF26622">
    <property type="entry name" value="DUF8199"/>
    <property type="match status" value="1"/>
</dbReference>
<dbReference type="InterPro" id="IPR058512">
    <property type="entry name" value="DUF8199"/>
</dbReference>
<protein>
    <submittedName>
        <fullName evidence="1">Uncharacterized protein</fullName>
    </submittedName>
</protein>